<comment type="pathway">
    <text evidence="2">Secondary metabolite biosynthesis.</text>
</comment>
<comment type="similarity">
    <text evidence="3">Belongs to the wax synthase family.</text>
</comment>
<feature type="compositionally biased region" description="Basic and acidic residues" evidence="8">
    <location>
        <begin position="466"/>
        <end position="475"/>
    </location>
</feature>
<evidence type="ECO:0000256" key="6">
    <source>
        <dbReference type="ARBA" id="ARBA00022989"/>
    </source>
</evidence>
<feature type="transmembrane region" description="Helical" evidence="9">
    <location>
        <begin position="493"/>
        <end position="515"/>
    </location>
</feature>
<evidence type="ECO:0000256" key="5">
    <source>
        <dbReference type="ARBA" id="ARBA00022692"/>
    </source>
</evidence>
<evidence type="ECO:0000256" key="1">
    <source>
        <dbReference type="ARBA" id="ARBA00004141"/>
    </source>
</evidence>
<keyword evidence="4" id="KW-0808">Transferase</keyword>
<dbReference type="AlphaFoldDB" id="A0A835XRL8"/>
<evidence type="ECO:0000259" key="10">
    <source>
        <dbReference type="Pfam" id="PF13813"/>
    </source>
</evidence>
<dbReference type="InterPro" id="IPR044851">
    <property type="entry name" value="Wax_synthase"/>
</dbReference>
<evidence type="ECO:0000256" key="8">
    <source>
        <dbReference type="SAM" id="MobiDB-lite"/>
    </source>
</evidence>
<feature type="domain" description="Wax synthase" evidence="10">
    <location>
        <begin position="305"/>
        <end position="348"/>
    </location>
</feature>
<feature type="compositionally biased region" description="Basic residues" evidence="8">
    <location>
        <begin position="431"/>
        <end position="440"/>
    </location>
</feature>
<evidence type="ECO:0000256" key="7">
    <source>
        <dbReference type="ARBA" id="ARBA00023136"/>
    </source>
</evidence>
<evidence type="ECO:0000313" key="12">
    <source>
        <dbReference type="Proteomes" id="UP000612055"/>
    </source>
</evidence>
<gene>
    <name evidence="11" type="ORF">HYH03_013084</name>
</gene>
<reference evidence="11" key="1">
    <citation type="journal article" date="2020" name="bioRxiv">
        <title>Comparative genomics of Chlamydomonas.</title>
        <authorList>
            <person name="Craig R.J."/>
            <person name="Hasan A.R."/>
            <person name="Ness R.W."/>
            <person name="Keightley P.D."/>
        </authorList>
    </citation>
    <scope>NUCLEOTIDE SEQUENCE</scope>
    <source>
        <strain evidence="11">CCAP 11/70</strain>
    </source>
</reference>
<dbReference type="PANTHER" id="PTHR31595">
    <property type="entry name" value="LONG-CHAIN-ALCOHOL O-FATTY-ACYLTRANSFERASE 3-RELATED"/>
    <property type="match status" value="1"/>
</dbReference>
<feature type="region of interest" description="Disordered" evidence="8">
    <location>
        <begin position="556"/>
        <end position="576"/>
    </location>
</feature>
<protein>
    <recommendedName>
        <fullName evidence="10">Wax synthase domain-containing protein</fullName>
    </recommendedName>
</protein>
<dbReference type="Proteomes" id="UP000612055">
    <property type="component" value="Unassembled WGS sequence"/>
</dbReference>
<feature type="transmembrane region" description="Helical" evidence="9">
    <location>
        <begin position="256"/>
        <end position="276"/>
    </location>
</feature>
<dbReference type="EMBL" id="JAEHOE010000084">
    <property type="protein sequence ID" value="KAG2488400.1"/>
    <property type="molecule type" value="Genomic_DNA"/>
</dbReference>
<keyword evidence="7 9" id="KW-0472">Membrane</keyword>
<dbReference type="OrthoDB" id="548221at2759"/>
<dbReference type="Pfam" id="PF13813">
    <property type="entry name" value="MBOAT_2"/>
    <property type="match status" value="1"/>
</dbReference>
<keyword evidence="6 9" id="KW-1133">Transmembrane helix</keyword>
<evidence type="ECO:0000313" key="11">
    <source>
        <dbReference type="EMBL" id="KAG2488400.1"/>
    </source>
</evidence>
<proteinExistence type="inferred from homology"/>
<keyword evidence="5 9" id="KW-0812">Transmembrane</keyword>
<dbReference type="GO" id="GO:0016020">
    <property type="term" value="C:membrane"/>
    <property type="evidence" value="ECO:0007669"/>
    <property type="project" value="UniProtKB-SubCell"/>
</dbReference>
<evidence type="ECO:0000256" key="2">
    <source>
        <dbReference type="ARBA" id="ARBA00005179"/>
    </source>
</evidence>
<evidence type="ECO:0000256" key="4">
    <source>
        <dbReference type="ARBA" id="ARBA00022679"/>
    </source>
</evidence>
<dbReference type="InterPro" id="IPR032805">
    <property type="entry name" value="Wax_synthase_dom"/>
</dbReference>
<name>A0A835XRL8_9CHLO</name>
<dbReference type="GO" id="GO:0006629">
    <property type="term" value="P:lipid metabolic process"/>
    <property type="evidence" value="ECO:0007669"/>
    <property type="project" value="InterPro"/>
</dbReference>
<feature type="region of interest" description="Disordered" evidence="8">
    <location>
        <begin position="112"/>
        <end position="143"/>
    </location>
</feature>
<sequence>MRCAAAAALTVSYFLSVLCLHPWQPYWIRELSVMLVQLYAWKVFDLVLFRHGESLRPFGAFLLCDVLVLRPPALVLPPAEGGGAAAAVAIVQATGGKGREARKAAADAAAAKAQAPAATGMEGRRKSPWPGLRTPEGADLSPRTVMLGGAGGGCKALLSGSTSAGSLTCATAGGTASRHSSAAASDDGSAAAGKDPAACGSAAETAGSRQRGLWEAAGRLRLAAVVVVGPLHDFLWTYNVCEALNAYLMHRRGEDILAAPLLAQVWLSCCFAGALFFHLRYFFHSMEMLWLAGFALASGARLPRWQPLFNWVGLATSPEDFWNRRWHQMFRWWWTRLVFLPTRRALQRGFAALQQAEARGNSTGVASAESKMPQAASQKEREEEEEGSEPGVGDRPSLRASSGGAAGGGGPKPRRQGATGNTCGSGSSRSRSGKRGKGHGQRCGPQHRPGPRHRPRPAQEGNQAEHGSHREGEQRWRQRWVPALRRAVARRLLAVRGPAVQGLPVLAVFAFSAAFHESLLWINFGRPTGEQAAFFLLHASLLLAQRVLEAALCGRRSNGRNPDAPRPRQPVPEPSTARPWARTLLHQLQTVACWAGFMGVAALSSPLFFRPWFRNQYHKELRVLAYGPAGWAVRVWVLGLPREGVRLFT</sequence>
<comment type="subcellular location">
    <subcellularLocation>
        <location evidence="1">Membrane</location>
        <topology evidence="1">Multi-pass membrane protein</topology>
    </subcellularLocation>
</comment>
<dbReference type="GO" id="GO:0008374">
    <property type="term" value="F:O-acyltransferase activity"/>
    <property type="evidence" value="ECO:0007669"/>
    <property type="project" value="InterPro"/>
</dbReference>
<dbReference type="PANTHER" id="PTHR31595:SF57">
    <property type="entry name" value="OS04G0481900 PROTEIN"/>
    <property type="match status" value="1"/>
</dbReference>
<accession>A0A835XRL8</accession>
<evidence type="ECO:0000256" key="9">
    <source>
        <dbReference type="SAM" id="Phobius"/>
    </source>
</evidence>
<keyword evidence="12" id="KW-1185">Reference proteome</keyword>
<organism evidence="11 12">
    <name type="scientific">Edaphochlamys debaryana</name>
    <dbReference type="NCBI Taxonomy" id="47281"/>
    <lineage>
        <taxon>Eukaryota</taxon>
        <taxon>Viridiplantae</taxon>
        <taxon>Chlorophyta</taxon>
        <taxon>core chlorophytes</taxon>
        <taxon>Chlorophyceae</taxon>
        <taxon>CS clade</taxon>
        <taxon>Chlamydomonadales</taxon>
        <taxon>Chlamydomonadales incertae sedis</taxon>
        <taxon>Edaphochlamys</taxon>
    </lineage>
</organism>
<evidence type="ECO:0000256" key="3">
    <source>
        <dbReference type="ARBA" id="ARBA00007282"/>
    </source>
</evidence>
<feature type="region of interest" description="Disordered" evidence="8">
    <location>
        <begin position="360"/>
        <end position="475"/>
    </location>
</feature>
<comment type="caution">
    <text evidence="11">The sequence shown here is derived from an EMBL/GenBank/DDBJ whole genome shotgun (WGS) entry which is preliminary data.</text>
</comment>
<feature type="transmembrane region" description="Helical" evidence="9">
    <location>
        <begin position="588"/>
        <end position="609"/>
    </location>
</feature>